<comment type="caution">
    <text evidence="1">The sequence shown here is derived from an EMBL/GenBank/DDBJ whole genome shotgun (WGS) entry which is preliminary data.</text>
</comment>
<sequence>MSGIEIGALTILVSSMVWYLKYQTKRQAIREDKQDKERKEEIVFIRGLVTNDMKELHKDSVKNAELNKDGIVLLKDVNSNQGKLCKLIESIDRRINGREK</sequence>
<accession>X1E8G7</accession>
<organism evidence="1">
    <name type="scientific">marine sediment metagenome</name>
    <dbReference type="NCBI Taxonomy" id="412755"/>
    <lineage>
        <taxon>unclassified sequences</taxon>
        <taxon>metagenomes</taxon>
        <taxon>ecological metagenomes</taxon>
    </lineage>
</organism>
<proteinExistence type="predicted"/>
<evidence type="ECO:0000313" key="1">
    <source>
        <dbReference type="EMBL" id="GAH16670.1"/>
    </source>
</evidence>
<reference evidence="1" key="1">
    <citation type="journal article" date="2014" name="Front. Microbiol.">
        <title>High frequency of phylogenetically diverse reductive dehalogenase-homologous genes in deep subseafloor sedimentary metagenomes.</title>
        <authorList>
            <person name="Kawai M."/>
            <person name="Futagami T."/>
            <person name="Toyoda A."/>
            <person name="Takaki Y."/>
            <person name="Nishi S."/>
            <person name="Hori S."/>
            <person name="Arai W."/>
            <person name="Tsubouchi T."/>
            <person name="Morono Y."/>
            <person name="Uchiyama I."/>
            <person name="Ito T."/>
            <person name="Fujiyama A."/>
            <person name="Inagaki F."/>
            <person name="Takami H."/>
        </authorList>
    </citation>
    <scope>NUCLEOTIDE SEQUENCE</scope>
    <source>
        <strain evidence="1">Expedition CK06-06</strain>
    </source>
</reference>
<dbReference type="EMBL" id="BART01034342">
    <property type="protein sequence ID" value="GAH16670.1"/>
    <property type="molecule type" value="Genomic_DNA"/>
</dbReference>
<protein>
    <submittedName>
        <fullName evidence="1">Uncharacterized protein</fullName>
    </submittedName>
</protein>
<dbReference type="AlphaFoldDB" id="X1E8G7"/>
<gene>
    <name evidence="1" type="ORF">S01H4_58725</name>
</gene>
<name>X1E8G7_9ZZZZ</name>